<name>A0A382GTP5_9ZZZZ</name>
<dbReference type="AlphaFoldDB" id="A0A382GTP5"/>
<gene>
    <name evidence="1" type="ORF">METZ01_LOCUS231069</name>
</gene>
<evidence type="ECO:0000313" key="1">
    <source>
        <dbReference type="EMBL" id="SVB78215.1"/>
    </source>
</evidence>
<reference evidence="1" key="1">
    <citation type="submission" date="2018-05" db="EMBL/GenBank/DDBJ databases">
        <authorList>
            <person name="Lanie J.A."/>
            <person name="Ng W.-L."/>
            <person name="Kazmierczak K.M."/>
            <person name="Andrzejewski T.M."/>
            <person name="Davidsen T.M."/>
            <person name="Wayne K.J."/>
            <person name="Tettelin H."/>
            <person name="Glass J.I."/>
            <person name="Rusch D."/>
            <person name="Podicherti R."/>
            <person name="Tsui H.-C.T."/>
            <person name="Winkler M.E."/>
        </authorList>
    </citation>
    <scope>NUCLEOTIDE SEQUENCE</scope>
</reference>
<accession>A0A382GTP5</accession>
<dbReference type="EMBL" id="UINC01057259">
    <property type="protein sequence ID" value="SVB78215.1"/>
    <property type="molecule type" value="Genomic_DNA"/>
</dbReference>
<protein>
    <submittedName>
        <fullName evidence="1">Uncharacterized protein</fullName>
    </submittedName>
</protein>
<sequence>MYNYKHNKENSVATPKRVNYLNNKDILKEIHKSKTTYCSFVNNDEDHQFDIIVLDVKKINKARIKEAKQLRIVRIKKETGEIIKPRQIEDTDLIFRVMTWEHIPKIPKKPTKAQLKKRAKLEELFDDEELQRELDDEYGITDQVHVKVNFPPFYHYKINDAGEPIVIGKSHWNGDLEKGHFDVEHGAMTPKLAHMFIKLCERYATRANWRGYTYNDEMRGQALLQLSQIGLQFDESKSQNPFAYYTAAITNSFTRVLNLEKKHQNIRDDILENEGLNPSWTRQLQGKGEKEEELQKHIRHIRGDFVKGEEGYVEKDNSTK</sequence>
<proteinExistence type="predicted"/>
<organism evidence="1">
    <name type="scientific">marine metagenome</name>
    <dbReference type="NCBI Taxonomy" id="408172"/>
    <lineage>
        <taxon>unclassified sequences</taxon>
        <taxon>metagenomes</taxon>
        <taxon>ecological metagenomes</taxon>
    </lineage>
</organism>